<evidence type="ECO:0000313" key="2">
    <source>
        <dbReference type="EMBL" id="CAA9408659.1"/>
    </source>
</evidence>
<accession>A0A6J4PEH3</accession>
<feature type="non-terminal residue" evidence="2">
    <location>
        <position position="1"/>
    </location>
</feature>
<feature type="compositionally biased region" description="Basic residues" evidence="1">
    <location>
        <begin position="291"/>
        <end position="307"/>
    </location>
</feature>
<dbReference type="EMBL" id="CADCUN010000276">
    <property type="protein sequence ID" value="CAA9408659.1"/>
    <property type="molecule type" value="Genomic_DNA"/>
</dbReference>
<gene>
    <name evidence="2" type="ORF">AVDCRST_MAG60-2527</name>
</gene>
<feature type="region of interest" description="Disordered" evidence="1">
    <location>
        <begin position="1"/>
        <end position="325"/>
    </location>
</feature>
<protein>
    <submittedName>
        <fullName evidence="2">Uncharacterized protein</fullName>
    </submittedName>
</protein>
<evidence type="ECO:0000256" key="1">
    <source>
        <dbReference type="SAM" id="MobiDB-lite"/>
    </source>
</evidence>
<dbReference type="AlphaFoldDB" id="A0A6J4PEH3"/>
<proteinExistence type="predicted"/>
<feature type="non-terminal residue" evidence="2">
    <location>
        <position position="325"/>
    </location>
</feature>
<feature type="compositionally biased region" description="Pro residues" evidence="1">
    <location>
        <begin position="103"/>
        <end position="112"/>
    </location>
</feature>
<feature type="compositionally biased region" description="Basic residues" evidence="1">
    <location>
        <begin position="24"/>
        <end position="45"/>
    </location>
</feature>
<feature type="compositionally biased region" description="Low complexity" evidence="1">
    <location>
        <begin position="113"/>
        <end position="126"/>
    </location>
</feature>
<feature type="compositionally biased region" description="Low complexity" evidence="1">
    <location>
        <begin position="74"/>
        <end position="87"/>
    </location>
</feature>
<feature type="compositionally biased region" description="Basic residues" evidence="1">
    <location>
        <begin position="202"/>
        <end position="218"/>
    </location>
</feature>
<sequence>VDPQRLHRSAPRRRDRPFGLRRGPPLRRDRRARGRRDRRLVRGSGRRADPAAVVQQARPGAGHGRAGPRPPAGPARAGVRVALGGAVPRRRRTPDPARSRPGRVPPADPGGPPARRVGPRRGAAVGRGEGARADELLGQARGHAGDLRPAGLGHEHLPASRAPPPAGDHGDVRPADGGGRGCGRGRRLRSPAPRDVADRPGPRVRRSRPRHRRARAPRRRGDPCPPRDGQRVEPRRATAAGRRTRADREGRRRVGLRRGAPGRSRVGAQDRRRGAAGAARADGGGAPALGRLRRAGCRRRCHGRHGAGRALGWRPAGRRDPRRVL</sequence>
<organism evidence="2">
    <name type="scientific">uncultured Nocardioides sp</name>
    <dbReference type="NCBI Taxonomy" id="198441"/>
    <lineage>
        <taxon>Bacteria</taxon>
        <taxon>Bacillati</taxon>
        <taxon>Actinomycetota</taxon>
        <taxon>Actinomycetes</taxon>
        <taxon>Propionibacteriales</taxon>
        <taxon>Nocardioidaceae</taxon>
        <taxon>Nocardioides</taxon>
        <taxon>environmental samples</taxon>
    </lineage>
</organism>
<name>A0A6J4PEH3_9ACTN</name>
<feature type="compositionally biased region" description="Basic residues" evidence="1">
    <location>
        <begin position="1"/>
        <end position="15"/>
    </location>
</feature>
<reference evidence="2" key="1">
    <citation type="submission" date="2020-02" db="EMBL/GenBank/DDBJ databases">
        <authorList>
            <person name="Meier V. D."/>
        </authorList>
    </citation>
    <scope>NUCLEOTIDE SEQUENCE</scope>
    <source>
        <strain evidence="2">AVDCRST_MAG60</strain>
    </source>
</reference>